<evidence type="ECO:0000313" key="2">
    <source>
        <dbReference type="EMBL" id="KAK6948528.1"/>
    </source>
</evidence>
<dbReference type="EMBL" id="JBANMG010000010">
    <property type="protein sequence ID" value="KAK6948528.1"/>
    <property type="molecule type" value="Genomic_DNA"/>
</dbReference>
<comment type="caution">
    <text evidence="2">The sequence shown here is derived from an EMBL/GenBank/DDBJ whole genome shotgun (WGS) entry which is preliminary data.</text>
</comment>
<protein>
    <submittedName>
        <fullName evidence="2">Uncharacterized protein</fullName>
    </submittedName>
</protein>
<proteinExistence type="predicted"/>
<accession>A0AAX6M783</accession>
<evidence type="ECO:0000313" key="3">
    <source>
        <dbReference type="Proteomes" id="UP001369815"/>
    </source>
</evidence>
<evidence type="ECO:0000256" key="1">
    <source>
        <dbReference type="SAM" id="MobiDB-lite"/>
    </source>
</evidence>
<reference evidence="2 3" key="1">
    <citation type="journal article" date="2024" name="Front Chem Biol">
        <title>Unveiling the potential of Daldinia eschscholtzii MFLUCC 19-0629 through bioactivity and bioinformatics studies for enhanced sustainable agriculture production.</title>
        <authorList>
            <person name="Brooks S."/>
            <person name="Weaver J.A."/>
            <person name="Klomchit A."/>
            <person name="Alharthi S.A."/>
            <person name="Onlamun T."/>
            <person name="Nurani R."/>
            <person name="Vong T.K."/>
            <person name="Alberti F."/>
            <person name="Greco C."/>
        </authorList>
    </citation>
    <scope>NUCLEOTIDE SEQUENCE [LARGE SCALE GENOMIC DNA]</scope>
    <source>
        <strain evidence="2">MFLUCC 19-0629</strain>
    </source>
</reference>
<organism evidence="2 3">
    <name type="scientific">Daldinia eschscholtzii</name>
    <dbReference type="NCBI Taxonomy" id="292717"/>
    <lineage>
        <taxon>Eukaryota</taxon>
        <taxon>Fungi</taxon>
        <taxon>Dikarya</taxon>
        <taxon>Ascomycota</taxon>
        <taxon>Pezizomycotina</taxon>
        <taxon>Sordariomycetes</taxon>
        <taxon>Xylariomycetidae</taxon>
        <taxon>Xylariales</taxon>
        <taxon>Hypoxylaceae</taxon>
        <taxon>Daldinia</taxon>
    </lineage>
</organism>
<gene>
    <name evidence="2" type="ORF">Daesc_010296</name>
</gene>
<sequence length="738" mass="82751">MLSQQLAQQRAESQEHPPSTDPTPVPQGSLIDAAIDQLLKEQFGEDDVDYNLKSREKSDLTRLLHVHVECNHGDTLVIVNFPSGYLSCSREEWTSKRFLVHSEKLLATGSKIFADLLSPAKQDRLLKRIKLTGDTISSKFVIDLTPSAEGDDLAAQLIDLSLPPGVTNWWMSKERLRISQYLVSGHDDHCPHHEEVPVDCNKKDTYVPRQQGPSEHLPSIDLDEIETSEPRNIVDYCPVRHRVNIIRLILAIEGYDLVLNSAPRVYTLTSIANILDCTSVIRDSVYTWLLAEPNTDFIDINTEVAFKIAWTLGIDSITRAAFRILVVEKALDTLATLPPVQKDRYTIFGRPRVDLPDDLQTVVQYASQKLVDRVQQTLAQLKSDQFYNIFDILEYKKFIEAGDVIRTALSANSSPNDTLSTSNPDPLRHRLLDELLISFNALFKKLLEYKGWILQKAMGAVDGYHRQSDYDRDRRCYVELPRRAPGSLLISNFSEAQHLLTPWFWEHIASCPTDRDGPYFPDRFLAECVDDFNDRGIRAAMYLSRGSHEKFANLFDFHLENFRNELHSALINLWSTWTKRDLEVPLARTKHLIVALTEEEFQYLPLWAGGLNDGSGGVFQSTVPDADLGPIGPGPAYRTGNTVATDTSSICQSDKTPSEVSTATMTAGRSVNAVPSNAGESTVHDDISVSDSRVSFTPAASTLALADTIAGEDSDDYESIESDEIDEEAWSQVEEPLT</sequence>
<dbReference type="Proteomes" id="UP001369815">
    <property type="component" value="Unassembled WGS sequence"/>
</dbReference>
<feature type="compositionally biased region" description="Acidic residues" evidence="1">
    <location>
        <begin position="710"/>
        <end position="729"/>
    </location>
</feature>
<keyword evidence="3" id="KW-1185">Reference proteome</keyword>
<name>A0AAX6M783_9PEZI</name>
<feature type="region of interest" description="Disordered" evidence="1">
    <location>
        <begin position="710"/>
        <end position="738"/>
    </location>
</feature>
<dbReference type="AlphaFoldDB" id="A0AAX6M783"/>
<feature type="compositionally biased region" description="Polar residues" evidence="1">
    <location>
        <begin position="1"/>
        <end position="11"/>
    </location>
</feature>
<feature type="region of interest" description="Disordered" evidence="1">
    <location>
        <begin position="1"/>
        <end position="28"/>
    </location>
</feature>